<keyword evidence="5" id="KW-1185">Reference proteome</keyword>
<evidence type="ECO:0000259" key="3">
    <source>
        <dbReference type="Pfam" id="PF25279"/>
    </source>
</evidence>
<evidence type="ECO:0008006" key="6">
    <source>
        <dbReference type="Google" id="ProtNLM"/>
    </source>
</evidence>
<dbReference type="SUPFAM" id="SSF54695">
    <property type="entry name" value="POZ domain"/>
    <property type="match status" value="1"/>
</dbReference>
<protein>
    <recommendedName>
        <fullName evidence="6">BTB/POZ domain-containing protein</fullName>
    </recommendedName>
</protein>
<dbReference type="AlphaFoldDB" id="A0AAV9M3H9"/>
<accession>A0AAV9M3H9</accession>
<dbReference type="PANTHER" id="PTHR14499">
    <property type="entry name" value="POTASSIUM CHANNEL TETRAMERIZATION DOMAIN-CONTAINING"/>
    <property type="match status" value="1"/>
</dbReference>
<dbReference type="EMBL" id="JAWPEI010000003">
    <property type="protein sequence ID" value="KAK4731849.1"/>
    <property type="molecule type" value="Genomic_DNA"/>
</dbReference>
<dbReference type="InterPro" id="IPR011333">
    <property type="entry name" value="SKP1/BTB/POZ_sf"/>
</dbReference>
<dbReference type="Pfam" id="PF25279">
    <property type="entry name" value="Beta_prop_At2g24240"/>
    <property type="match status" value="1"/>
</dbReference>
<feature type="domain" description="Potassium channel tetramerisation-type BTB" evidence="2">
    <location>
        <begin position="11"/>
        <end position="61"/>
    </location>
</feature>
<reference evidence="4 5" key="1">
    <citation type="submission" date="2023-10" db="EMBL/GenBank/DDBJ databases">
        <title>Genome-Wide Identification Analysis in wild type Solanum Pinnatisectum Reveals Some Genes Defensing Phytophthora Infestans.</title>
        <authorList>
            <person name="Sun C."/>
        </authorList>
    </citation>
    <scope>NUCLEOTIDE SEQUENCE [LARGE SCALE GENOMIC DNA]</scope>
    <source>
        <strain evidence="4">LQN</strain>
        <tissue evidence="4">Leaf</tissue>
    </source>
</reference>
<dbReference type="Pfam" id="PF02214">
    <property type="entry name" value="BTB_2"/>
    <property type="match status" value="1"/>
</dbReference>
<name>A0AAV9M3H9_9SOLN</name>
<gene>
    <name evidence="4" type="ORF">R3W88_024837</name>
</gene>
<evidence type="ECO:0000313" key="5">
    <source>
        <dbReference type="Proteomes" id="UP001311915"/>
    </source>
</evidence>
<dbReference type="Gene3D" id="3.30.710.10">
    <property type="entry name" value="Potassium Channel Kv1.1, Chain A"/>
    <property type="match status" value="1"/>
</dbReference>
<organism evidence="4 5">
    <name type="scientific">Solanum pinnatisectum</name>
    <name type="common">tansyleaf nightshade</name>
    <dbReference type="NCBI Taxonomy" id="50273"/>
    <lineage>
        <taxon>Eukaryota</taxon>
        <taxon>Viridiplantae</taxon>
        <taxon>Streptophyta</taxon>
        <taxon>Embryophyta</taxon>
        <taxon>Tracheophyta</taxon>
        <taxon>Spermatophyta</taxon>
        <taxon>Magnoliopsida</taxon>
        <taxon>eudicotyledons</taxon>
        <taxon>Gunneridae</taxon>
        <taxon>Pentapetalae</taxon>
        <taxon>asterids</taxon>
        <taxon>lamiids</taxon>
        <taxon>Solanales</taxon>
        <taxon>Solanaceae</taxon>
        <taxon>Solanoideae</taxon>
        <taxon>Solaneae</taxon>
        <taxon>Solanum</taxon>
    </lineage>
</organism>
<comment type="caution">
    <text evidence="4">The sequence shown here is derived from an EMBL/GenBank/DDBJ whole genome shotgun (WGS) entry which is preliminary data.</text>
</comment>
<dbReference type="SUPFAM" id="SSF82171">
    <property type="entry name" value="DPP6 N-terminal domain-like"/>
    <property type="match status" value="1"/>
</dbReference>
<dbReference type="Proteomes" id="UP001311915">
    <property type="component" value="Unassembled WGS sequence"/>
</dbReference>
<evidence type="ECO:0000259" key="2">
    <source>
        <dbReference type="Pfam" id="PF02214"/>
    </source>
</evidence>
<dbReference type="PANTHER" id="PTHR14499:SF118">
    <property type="entry name" value="POTASSIUM CHANNEL TETRAMERISATION-TYPE BTB DOMAIN-CONTAINING PROTEIN"/>
    <property type="match status" value="1"/>
</dbReference>
<dbReference type="InterPro" id="IPR057441">
    <property type="entry name" value="Beta_prop_At2g24240"/>
</dbReference>
<dbReference type="InterPro" id="IPR003131">
    <property type="entry name" value="T1-type_BTB"/>
</dbReference>
<feature type="domain" description="At2g24240-like C-terminal beta-propeller" evidence="3">
    <location>
        <begin position="83"/>
        <end position="343"/>
    </location>
</feature>
<evidence type="ECO:0000256" key="1">
    <source>
        <dbReference type="ARBA" id="ARBA00004906"/>
    </source>
</evidence>
<comment type="pathway">
    <text evidence="1">Protein modification; protein ubiquitination.</text>
</comment>
<evidence type="ECO:0000313" key="4">
    <source>
        <dbReference type="EMBL" id="KAK4731849.1"/>
    </source>
</evidence>
<dbReference type="GO" id="GO:0051260">
    <property type="term" value="P:protein homooligomerization"/>
    <property type="evidence" value="ECO:0007669"/>
    <property type="project" value="InterPro"/>
</dbReference>
<sequence>MFDDNWNLHSDSAITEHFIDRNPDCFGVLLDLLRTGELYIPPKIDKELLYREAGYYGILDHVRSAKWGLFDGNKGRLAQSIALASPSGWCCVAQGSVVRVYDWMLEEHPIIHIEHNKVNNVCWVDSETDGGIELFNASTGELRYKFQVTDRSSGLAPFATASTLEFGSDYKLFSSCDTAGDYHGIGVWGLVTGKVIDFLHRPPHCSHKNATRLQKLHGTNCLMALYSSPKNDICLFDNYNKHCSNVIRDALSIEESGSICVLGSNECLGFEDFRSTDASVNWRSKDFVSGMCFPKLAFHKEQLFSSVYDSISVYCGSDWLPTSKLRVGPICDFSIGGNRLFTLCIIKKML</sequence>
<proteinExistence type="predicted"/>